<evidence type="ECO:0000313" key="5">
    <source>
        <dbReference type="EMBL" id="MCS0496111.1"/>
    </source>
</evidence>
<dbReference type="PROSITE" id="PS50887">
    <property type="entry name" value="GGDEF"/>
    <property type="match status" value="1"/>
</dbReference>
<dbReference type="Proteomes" id="UP001151088">
    <property type="component" value="Unassembled WGS sequence"/>
</dbReference>
<evidence type="ECO:0000259" key="4">
    <source>
        <dbReference type="PROSITE" id="PS50887"/>
    </source>
</evidence>
<evidence type="ECO:0000256" key="1">
    <source>
        <dbReference type="ARBA" id="ARBA00012528"/>
    </source>
</evidence>
<evidence type="ECO:0000313" key="6">
    <source>
        <dbReference type="Proteomes" id="UP001151088"/>
    </source>
</evidence>
<dbReference type="PANTHER" id="PTHR45138:SF9">
    <property type="entry name" value="DIGUANYLATE CYCLASE DGCM-RELATED"/>
    <property type="match status" value="1"/>
</dbReference>
<proteinExistence type="predicted"/>
<accession>A0A9X2PFP7</accession>
<dbReference type="PANTHER" id="PTHR45138">
    <property type="entry name" value="REGULATORY COMPONENTS OF SENSORY TRANSDUCTION SYSTEM"/>
    <property type="match status" value="1"/>
</dbReference>
<protein>
    <recommendedName>
        <fullName evidence="1">diguanylate cyclase</fullName>
        <ecNumber evidence="1">2.7.7.65</ecNumber>
    </recommendedName>
</protein>
<keyword evidence="3" id="KW-0812">Transmembrane</keyword>
<keyword evidence="3" id="KW-1133">Transmembrane helix</keyword>
<dbReference type="AlphaFoldDB" id="A0A9X2PFP7"/>
<dbReference type="Pfam" id="PF00990">
    <property type="entry name" value="GGDEF"/>
    <property type="match status" value="1"/>
</dbReference>
<feature type="transmembrane region" description="Helical" evidence="3">
    <location>
        <begin position="36"/>
        <end position="60"/>
    </location>
</feature>
<dbReference type="EC" id="2.7.7.65" evidence="1"/>
<dbReference type="CDD" id="cd01949">
    <property type="entry name" value="GGDEF"/>
    <property type="match status" value="1"/>
</dbReference>
<feature type="domain" description="GGDEF" evidence="4">
    <location>
        <begin position="145"/>
        <end position="278"/>
    </location>
</feature>
<keyword evidence="3" id="KW-0472">Membrane</keyword>
<keyword evidence="6" id="KW-1185">Reference proteome</keyword>
<dbReference type="SUPFAM" id="SSF55073">
    <property type="entry name" value="Nucleotide cyclase"/>
    <property type="match status" value="1"/>
</dbReference>
<dbReference type="Gene3D" id="3.30.70.270">
    <property type="match status" value="1"/>
</dbReference>
<comment type="caution">
    <text evidence="5">The sequence shown here is derived from an EMBL/GenBank/DDBJ whole genome shotgun (WGS) entry which is preliminary data.</text>
</comment>
<comment type="catalytic activity">
    <reaction evidence="2">
        <text>2 GTP = 3',3'-c-di-GMP + 2 diphosphate</text>
        <dbReference type="Rhea" id="RHEA:24898"/>
        <dbReference type="ChEBI" id="CHEBI:33019"/>
        <dbReference type="ChEBI" id="CHEBI:37565"/>
        <dbReference type="ChEBI" id="CHEBI:58805"/>
        <dbReference type="EC" id="2.7.7.65"/>
    </reaction>
</comment>
<dbReference type="NCBIfam" id="TIGR00254">
    <property type="entry name" value="GGDEF"/>
    <property type="match status" value="1"/>
</dbReference>
<feature type="transmembrane region" description="Helical" evidence="3">
    <location>
        <begin position="7"/>
        <end position="24"/>
    </location>
</feature>
<dbReference type="InterPro" id="IPR043128">
    <property type="entry name" value="Rev_trsase/Diguanyl_cyclase"/>
</dbReference>
<dbReference type="InterPro" id="IPR029787">
    <property type="entry name" value="Nucleotide_cyclase"/>
</dbReference>
<dbReference type="SMART" id="SM00267">
    <property type="entry name" value="GGDEF"/>
    <property type="match status" value="1"/>
</dbReference>
<dbReference type="RefSeq" id="WP_258733266.1">
    <property type="nucleotide sequence ID" value="NZ_JANTHZ010000005.1"/>
</dbReference>
<evidence type="ECO:0000256" key="3">
    <source>
        <dbReference type="SAM" id="Phobius"/>
    </source>
</evidence>
<dbReference type="GO" id="GO:0052621">
    <property type="term" value="F:diguanylate cyclase activity"/>
    <property type="evidence" value="ECO:0007669"/>
    <property type="project" value="UniProtKB-EC"/>
</dbReference>
<dbReference type="InterPro" id="IPR050469">
    <property type="entry name" value="Diguanylate_Cyclase"/>
</dbReference>
<dbReference type="InterPro" id="IPR000160">
    <property type="entry name" value="GGDEF_dom"/>
</dbReference>
<dbReference type="EMBL" id="JANTHZ010000005">
    <property type="protein sequence ID" value="MCS0496111.1"/>
    <property type="molecule type" value="Genomic_DNA"/>
</dbReference>
<dbReference type="GO" id="GO:0005886">
    <property type="term" value="C:plasma membrane"/>
    <property type="evidence" value="ECO:0007669"/>
    <property type="project" value="TreeGrafter"/>
</dbReference>
<sequence>MSKILSICFVSTHIPLLAFIGFTISESRWADHNTQIAFVVLLIATLCGTALALFALHAMLAPVDISRVALANYRNHGQLPHLPLHYQDAAGQLMREVDITVSRLDNALAELAREARIDPLTGIGNRRFLMEQAQRMSYAARHGGRSFAVAIIDVDKFKGINDRFGHTAGDNVLNGVAAIMQRVVGKEGIVGRLGGDEFCILLPDRPLSAAAAQLEAVRVAVEAADFEGVSARAVSLSIGLAEAERDRPETVTQLLKRADTQVYLSKESGRNRTSVDGTT</sequence>
<dbReference type="GO" id="GO:1902201">
    <property type="term" value="P:negative regulation of bacterial-type flagellum-dependent cell motility"/>
    <property type="evidence" value="ECO:0007669"/>
    <property type="project" value="TreeGrafter"/>
</dbReference>
<name>A0A9X2PFP7_9HYPH</name>
<dbReference type="GO" id="GO:0043709">
    <property type="term" value="P:cell adhesion involved in single-species biofilm formation"/>
    <property type="evidence" value="ECO:0007669"/>
    <property type="project" value="TreeGrafter"/>
</dbReference>
<reference evidence="5" key="1">
    <citation type="submission" date="2022-08" db="EMBL/GenBank/DDBJ databases">
        <authorList>
            <person name="Li F."/>
        </authorList>
    </citation>
    <scope>NUCLEOTIDE SEQUENCE</scope>
    <source>
        <strain evidence="5">MQZ15Z-1</strain>
    </source>
</reference>
<organism evidence="5 6">
    <name type="scientific">Ancylobacter mangrovi</name>
    <dbReference type="NCBI Taxonomy" id="2972472"/>
    <lineage>
        <taxon>Bacteria</taxon>
        <taxon>Pseudomonadati</taxon>
        <taxon>Pseudomonadota</taxon>
        <taxon>Alphaproteobacteria</taxon>
        <taxon>Hyphomicrobiales</taxon>
        <taxon>Xanthobacteraceae</taxon>
        <taxon>Ancylobacter</taxon>
    </lineage>
</organism>
<dbReference type="FunFam" id="3.30.70.270:FF:000001">
    <property type="entry name" value="Diguanylate cyclase domain protein"/>
    <property type="match status" value="1"/>
</dbReference>
<gene>
    <name evidence="5" type="ORF">NVS89_13490</name>
</gene>
<evidence type="ECO:0000256" key="2">
    <source>
        <dbReference type="ARBA" id="ARBA00034247"/>
    </source>
</evidence>